<sequence length="658" mass="74416">MVSTEEDIAWLKSTFHPIPKPSLPDDCIEYSIYIIDPKVDTTNPSETRLALRDCQKHVSDLQKQWLKDYIWQRQSLNIELFKENGEVCLNLLRGRTEYGDSIEDEWVIVWLLRELTKRFPNLWIKVTDSDGEFLLIEASGTLPDWLEPEVAENRVWINNGQLKIIKPAGHAKSYRRTEEKLSLEEAHQVILSDPKRIMHSVTMEEEAFYRLRNYPDQIKHNMHHAILRIPRKIAYLLLQKPAYVSPAIEAFYLRDPVSLKPLQSKDTLSSLTFPPADLVTISVKVPRVAYAQLKSQDFPIPEAWKSSMPSQTESAAYRETETGMKLTCGFEMLLSDTQYQDRPAVREMHLLLSDLESGDATLPSDSDIAKLELRADDEKWLDINFDDLQAELNRSDHKNPKTGKKAEFGDKAAQENLQRIVKQFEDFLKDDKLGDDDLFNEGDSDTDELDDIDSDDLEEDKDASFDEDEFTKIMQEMMGMPPEVMKEIMSGKIDADPRSAPSEVTSRSQGKAGEQVRVIDLDGEDDDNGNDDDNDDNDDNDDDDDDDEQIQDIMRRMGEELRASGALDLNTASASGSSSKRTITENKPGFAEEVDISDEDDDDELNGVDEQLAKNLLESFRAQGGMSGPASNLMALWADNGDSSGKKGKGKGAATTKK</sequence>
<reference evidence="1" key="1">
    <citation type="submission" date="2022-10" db="EMBL/GenBank/DDBJ databases">
        <title>Culturing micro-colonial fungi from biological soil crusts in the Mojave desert and describing Neophaeococcomyces mojavensis, and introducing the new genera and species Taxawa tesnikishii.</title>
        <authorList>
            <person name="Kurbessoian T."/>
            <person name="Stajich J.E."/>
        </authorList>
    </citation>
    <scope>NUCLEOTIDE SEQUENCE</scope>
    <source>
        <strain evidence="1">JES_112</strain>
    </source>
</reference>
<gene>
    <name evidence="1" type="ORF">H2198_004631</name>
</gene>
<dbReference type="EMBL" id="JAPDRQ010000070">
    <property type="protein sequence ID" value="KAJ9657031.1"/>
    <property type="molecule type" value="Genomic_DNA"/>
</dbReference>
<proteinExistence type="predicted"/>
<protein>
    <submittedName>
        <fullName evidence="1">Uncharacterized protein</fullName>
    </submittedName>
</protein>
<comment type="caution">
    <text evidence="1">The sequence shown here is derived from an EMBL/GenBank/DDBJ whole genome shotgun (WGS) entry which is preliminary data.</text>
</comment>
<evidence type="ECO:0000313" key="1">
    <source>
        <dbReference type="EMBL" id="KAJ9657031.1"/>
    </source>
</evidence>
<evidence type="ECO:0000313" key="2">
    <source>
        <dbReference type="Proteomes" id="UP001172386"/>
    </source>
</evidence>
<keyword evidence="2" id="KW-1185">Reference proteome</keyword>
<organism evidence="1 2">
    <name type="scientific">Neophaeococcomyces mojaviensis</name>
    <dbReference type="NCBI Taxonomy" id="3383035"/>
    <lineage>
        <taxon>Eukaryota</taxon>
        <taxon>Fungi</taxon>
        <taxon>Dikarya</taxon>
        <taxon>Ascomycota</taxon>
        <taxon>Pezizomycotina</taxon>
        <taxon>Eurotiomycetes</taxon>
        <taxon>Chaetothyriomycetidae</taxon>
        <taxon>Chaetothyriales</taxon>
        <taxon>Chaetothyriales incertae sedis</taxon>
        <taxon>Neophaeococcomyces</taxon>
    </lineage>
</organism>
<name>A0ACC3A8N4_9EURO</name>
<accession>A0ACC3A8N4</accession>
<dbReference type="Proteomes" id="UP001172386">
    <property type="component" value="Unassembled WGS sequence"/>
</dbReference>